<dbReference type="InterPro" id="IPR057941">
    <property type="entry name" value="TPR_TNPO3_IPO13_2nd"/>
</dbReference>
<reference evidence="4" key="1">
    <citation type="submission" date="2012-12" db="EMBL/GenBank/DDBJ databases">
        <authorList>
            <person name="Hellsten U."/>
            <person name="Grimwood J."/>
            <person name="Chapman J.A."/>
            <person name="Shapiro H."/>
            <person name="Aerts A."/>
            <person name="Otillar R.P."/>
            <person name="Terry A.Y."/>
            <person name="Boore J.L."/>
            <person name="Simakov O."/>
            <person name="Marletaz F."/>
            <person name="Cho S.-J."/>
            <person name="Edsinger-Gonzales E."/>
            <person name="Havlak P."/>
            <person name="Kuo D.-H."/>
            <person name="Larsson T."/>
            <person name="Lv J."/>
            <person name="Arendt D."/>
            <person name="Savage R."/>
            <person name="Osoegawa K."/>
            <person name="de Jong P."/>
            <person name="Lindberg D.R."/>
            <person name="Seaver E.C."/>
            <person name="Weisblat D.A."/>
            <person name="Putnam N.H."/>
            <person name="Grigoriev I.V."/>
            <person name="Rokhsar D.S."/>
        </authorList>
    </citation>
    <scope>NUCLEOTIDE SEQUENCE</scope>
    <source>
        <strain evidence="4">I ESC-2004</strain>
    </source>
</reference>
<dbReference type="SMART" id="SM00913">
    <property type="entry name" value="IBN_N"/>
    <property type="match status" value="1"/>
</dbReference>
<accession>R7V622</accession>
<dbReference type="PANTHER" id="PTHR12363:SF42">
    <property type="entry name" value="TRANSPORTIN-3"/>
    <property type="match status" value="1"/>
</dbReference>
<feature type="domain" description="Importin N-terminal" evidence="1">
    <location>
        <begin position="29"/>
        <end position="95"/>
    </location>
</feature>
<dbReference type="FunCoup" id="R7V622">
    <property type="interactions" value="2513"/>
</dbReference>
<reference evidence="3" key="3">
    <citation type="submission" date="2015-06" db="UniProtKB">
        <authorList>
            <consortium name="EnsemblMetazoa"/>
        </authorList>
    </citation>
    <scope>IDENTIFICATION</scope>
</reference>
<reference evidence="2 4" key="2">
    <citation type="journal article" date="2013" name="Nature">
        <title>Insights into bilaterian evolution from three spiralian genomes.</title>
        <authorList>
            <person name="Simakov O."/>
            <person name="Marletaz F."/>
            <person name="Cho S.J."/>
            <person name="Edsinger-Gonzales E."/>
            <person name="Havlak P."/>
            <person name="Hellsten U."/>
            <person name="Kuo D.H."/>
            <person name="Larsson T."/>
            <person name="Lv J."/>
            <person name="Arendt D."/>
            <person name="Savage R."/>
            <person name="Osoegawa K."/>
            <person name="de Jong P."/>
            <person name="Grimwood J."/>
            <person name="Chapman J.A."/>
            <person name="Shapiro H."/>
            <person name="Aerts A."/>
            <person name="Otillar R.P."/>
            <person name="Terry A.Y."/>
            <person name="Boore J.L."/>
            <person name="Grigoriev I.V."/>
            <person name="Lindberg D.R."/>
            <person name="Seaver E.C."/>
            <person name="Weisblat D.A."/>
            <person name="Putnam N.H."/>
            <person name="Rokhsar D.S."/>
        </authorList>
    </citation>
    <scope>NUCLEOTIDE SEQUENCE</scope>
    <source>
        <strain evidence="2 4">I ESC-2004</strain>
    </source>
</reference>
<protein>
    <recommendedName>
        <fullName evidence="1">Importin N-terminal domain-containing protein</fullName>
    </recommendedName>
</protein>
<dbReference type="HOGENOM" id="CLU_005996_5_0_1"/>
<dbReference type="InterPro" id="IPR011989">
    <property type="entry name" value="ARM-like"/>
</dbReference>
<gene>
    <name evidence="2" type="ORF">CAPTEDRAFT_142893</name>
</gene>
<dbReference type="InterPro" id="IPR057942">
    <property type="entry name" value="TPR_TNPO3_IPO13_3rd"/>
</dbReference>
<dbReference type="InterPro" id="IPR016024">
    <property type="entry name" value="ARM-type_fold"/>
</dbReference>
<evidence type="ECO:0000259" key="1">
    <source>
        <dbReference type="SMART" id="SM00913"/>
    </source>
</evidence>
<dbReference type="PANTHER" id="PTHR12363">
    <property type="entry name" value="TRANSPORTIN 3 AND IMPORTIN 13"/>
    <property type="match status" value="1"/>
</dbReference>
<keyword evidence="4" id="KW-1185">Reference proteome</keyword>
<sequence>MDSAPSLETVFQALEALYRNPDVVGKEKASVWLGELQKSVYAWQIADQLLQLNQDVESCYFAAQTMRTKIQYAFHELPVTSHESLRDSLMNHCMKISQETPPVIVTQLCLALADLALQMASWKNAATDLLQKFGANVQHWHFLLELLTVMPEEINSRSLRLGTNRRNEITEGLVASSALVVQLLTAVFDSVGDEYRALAKVFRCLGSWFSVCAMPQDNIVHSKLLPAPFQALAKPDCPSHLHEAAADCVCSALYASEDLKKNVLLAHALMEGVMTLPDAYHASVATEDIDKSVNFCRIFTEMAESFLEMMVSTPGQGFGDLRTLDLLLTCVGHHQYEVADITFNLWYSLSECLYKENSPHLNEYFKPYIQRLIIALCHHCQFDPDHEGIPDDSDEFVDFRGRVVELVKDVVFIAGSSSVFTQMFENLKSQSSETSWDLSEATLFIMYAVAKNIVPEENTIVPLVLQAVLGMPDTAHLAVRFTSIGLVGELNEWIEHHPQLIGQ</sequence>
<organism evidence="2">
    <name type="scientific">Capitella teleta</name>
    <name type="common">Polychaete worm</name>
    <dbReference type="NCBI Taxonomy" id="283909"/>
    <lineage>
        <taxon>Eukaryota</taxon>
        <taxon>Metazoa</taxon>
        <taxon>Spiralia</taxon>
        <taxon>Lophotrochozoa</taxon>
        <taxon>Annelida</taxon>
        <taxon>Polychaeta</taxon>
        <taxon>Sedentaria</taxon>
        <taxon>Scolecida</taxon>
        <taxon>Capitellidae</taxon>
        <taxon>Capitella</taxon>
    </lineage>
</organism>
<dbReference type="InterPro" id="IPR051345">
    <property type="entry name" value="Importin_beta-like_NTR"/>
</dbReference>
<dbReference type="EMBL" id="KB294622">
    <property type="protein sequence ID" value="ELU14313.1"/>
    <property type="molecule type" value="Genomic_DNA"/>
</dbReference>
<evidence type="ECO:0000313" key="4">
    <source>
        <dbReference type="Proteomes" id="UP000014760"/>
    </source>
</evidence>
<dbReference type="EMBL" id="AMQN01004898">
    <property type="status" value="NOT_ANNOTATED_CDS"/>
    <property type="molecule type" value="Genomic_DNA"/>
</dbReference>
<dbReference type="Gene3D" id="1.25.10.10">
    <property type="entry name" value="Leucine-rich Repeat Variant"/>
    <property type="match status" value="1"/>
</dbReference>
<dbReference type="EnsemblMetazoa" id="CapteT142893">
    <property type="protein sequence ID" value="CapteP142893"/>
    <property type="gene ID" value="CapteG142893"/>
</dbReference>
<dbReference type="OrthoDB" id="435593at2759"/>
<dbReference type="SUPFAM" id="SSF48371">
    <property type="entry name" value="ARM repeat"/>
    <property type="match status" value="1"/>
</dbReference>
<dbReference type="STRING" id="283909.R7V622"/>
<dbReference type="GO" id="GO:0005737">
    <property type="term" value="C:cytoplasm"/>
    <property type="evidence" value="ECO:0007669"/>
    <property type="project" value="TreeGrafter"/>
</dbReference>
<proteinExistence type="predicted"/>
<name>R7V622_CAPTE</name>
<dbReference type="Proteomes" id="UP000014760">
    <property type="component" value="Unassembled WGS sequence"/>
</dbReference>
<evidence type="ECO:0000313" key="3">
    <source>
        <dbReference type="EnsemblMetazoa" id="CapteP142893"/>
    </source>
</evidence>
<dbReference type="Pfam" id="PF08389">
    <property type="entry name" value="Xpo1"/>
    <property type="match status" value="1"/>
</dbReference>
<evidence type="ECO:0000313" key="2">
    <source>
        <dbReference type="EMBL" id="ELU14313.1"/>
    </source>
</evidence>
<dbReference type="Pfam" id="PF03810">
    <property type="entry name" value="IBN_N"/>
    <property type="match status" value="1"/>
</dbReference>
<dbReference type="GO" id="GO:0031267">
    <property type="term" value="F:small GTPase binding"/>
    <property type="evidence" value="ECO:0007669"/>
    <property type="project" value="InterPro"/>
</dbReference>
<dbReference type="InterPro" id="IPR001494">
    <property type="entry name" value="Importin-beta_N"/>
</dbReference>
<dbReference type="OMA" id="LQNYCNI"/>
<dbReference type="AlphaFoldDB" id="R7V622"/>
<dbReference type="Pfam" id="PF24138">
    <property type="entry name" value="TPR_TNPO3_IPO13_2nd"/>
    <property type="match status" value="1"/>
</dbReference>
<dbReference type="Pfam" id="PF24140">
    <property type="entry name" value="TPR_TNPO3_IPO13_3rd"/>
    <property type="match status" value="1"/>
</dbReference>
<dbReference type="GO" id="GO:0006606">
    <property type="term" value="P:protein import into nucleus"/>
    <property type="evidence" value="ECO:0007669"/>
    <property type="project" value="TreeGrafter"/>
</dbReference>
<dbReference type="InterPro" id="IPR013598">
    <property type="entry name" value="Exportin-1/Importin-b-like"/>
</dbReference>